<gene>
    <name evidence="1" type="ORF">RIF23_10080</name>
</gene>
<evidence type="ECO:0000313" key="1">
    <source>
        <dbReference type="EMBL" id="MDS1270646.1"/>
    </source>
</evidence>
<dbReference type="PANTHER" id="PTHR34374:SF1">
    <property type="entry name" value="LARGE RIBOSOMAL RNA SUBUNIT ACCUMULATION PROTEIN YCED HOMOLOG 1, CHLOROPLASTIC"/>
    <property type="match status" value="1"/>
</dbReference>
<dbReference type="EMBL" id="JAVLVT010000004">
    <property type="protein sequence ID" value="MDS1270646.1"/>
    <property type="molecule type" value="Genomic_DNA"/>
</dbReference>
<dbReference type="PANTHER" id="PTHR34374">
    <property type="entry name" value="LARGE RIBOSOMAL RNA SUBUNIT ACCUMULATION PROTEIN YCED HOMOLOG 1, CHLOROPLASTIC"/>
    <property type="match status" value="1"/>
</dbReference>
<reference evidence="2" key="1">
    <citation type="submission" date="2023-07" db="EMBL/GenBank/DDBJ databases">
        <title>Novel species in the genus Lipingzhangella isolated from Sambhar Salt Lake.</title>
        <authorList>
            <person name="Jiya N."/>
            <person name="Kajale S."/>
            <person name="Sharma A."/>
        </authorList>
    </citation>
    <scope>NUCLEOTIDE SEQUENCE [LARGE SCALE GENOMIC DNA]</scope>
    <source>
        <strain evidence="2">LS1_29</strain>
    </source>
</reference>
<dbReference type="InterPro" id="IPR003772">
    <property type="entry name" value="YceD"/>
</dbReference>
<dbReference type="Proteomes" id="UP001250214">
    <property type="component" value="Unassembled WGS sequence"/>
</dbReference>
<comment type="caution">
    <text evidence="1">The sequence shown here is derived from an EMBL/GenBank/DDBJ whole genome shotgun (WGS) entry which is preliminary data.</text>
</comment>
<dbReference type="RefSeq" id="WP_310912392.1">
    <property type="nucleotide sequence ID" value="NZ_JAVLVT010000004.1"/>
</dbReference>
<name>A0ABU2H5S4_9ACTN</name>
<accession>A0ABU2H5S4</accession>
<keyword evidence="2" id="KW-1185">Reference proteome</keyword>
<dbReference type="Pfam" id="PF02620">
    <property type="entry name" value="YceD"/>
    <property type="match status" value="1"/>
</dbReference>
<sequence length="175" mass="18723">MRQLTLNADAPEHLSSPVIGVPTGTAMSVELRLEAVMEGVLVTGTVTAPLHGECARCLAAVEDTANANFQELFHYPSEGGVVGAKGGSGAEDDTGLGEDDEEDYYLEDDWIDLEPVVRDAIVLMLPLSPLCRSDCPGLCVECGVRLADAGPEHGHEERIDPRWEALRSIQPRAGE</sequence>
<proteinExistence type="predicted"/>
<protein>
    <submittedName>
        <fullName evidence="1">DUF177 domain-containing protein</fullName>
    </submittedName>
</protein>
<organism evidence="1 2">
    <name type="scientific">Lipingzhangella rawalii</name>
    <dbReference type="NCBI Taxonomy" id="2055835"/>
    <lineage>
        <taxon>Bacteria</taxon>
        <taxon>Bacillati</taxon>
        <taxon>Actinomycetota</taxon>
        <taxon>Actinomycetes</taxon>
        <taxon>Streptosporangiales</taxon>
        <taxon>Nocardiopsidaceae</taxon>
        <taxon>Lipingzhangella</taxon>
    </lineage>
</organism>
<evidence type="ECO:0000313" key="2">
    <source>
        <dbReference type="Proteomes" id="UP001250214"/>
    </source>
</evidence>